<dbReference type="PANTHER" id="PTHR43072">
    <property type="entry name" value="N-ACETYLTRANSFERASE"/>
    <property type="match status" value="1"/>
</dbReference>
<dbReference type="RefSeq" id="WP_264544332.1">
    <property type="nucleotide sequence ID" value="NZ_BAABIP010000007.1"/>
</dbReference>
<accession>A0ABP8ZLM7</accession>
<dbReference type="InterPro" id="IPR000182">
    <property type="entry name" value="GNAT_dom"/>
</dbReference>
<name>A0ABP8ZLM7_9FLAO</name>
<proteinExistence type="predicted"/>
<evidence type="ECO:0000313" key="2">
    <source>
        <dbReference type="EMBL" id="GAA4759427.1"/>
    </source>
</evidence>
<dbReference type="Proteomes" id="UP001500141">
    <property type="component" value="Unassembled WGS sequence"/>
</dbReference>
<evidence type="ECO:0000259" key="1">
    <source>
        <dbReference type="PROSITE" id="PS51186"/>
    </source>
</evidence>
<sequence length="168" mass="19554">MDTKIVELQKESFHKIEGILLKSGLIFNEFIGGTADSIAALKHKFERNKVKIFVKLKGEEIVSFSVLLFQKGMKSKLHYDVTLAYLYVNPDYRGKYFGEKMLNFVIDFCVQTKAEELSLYTSDDNTSAINLYKKLGFFESKYLANYVSFKINLIDYRFKNLNQKKSHQ</sequence>
<reference evidence="3" key="1">
    <citation type="journal article" date="2019" name="Int. J. Syst. Evol. Microbiol.">
        <title>The Global Catalogue of Microorganisms (GCM) 10K type strain sequencing project: providing services to taxonomists for standard genome sequencing and annotation.</title>
        <authorList>
            <consortium name="The Broad Institute Genomics Platform"/>
            <consortium name="The Broad Institute Genome Sequencing Center for Infectious Disease"/>
            <person name="Wu L."/>
            <person name="Ma J."/>
        </authorList>
    </citation>
    <scope>NUCLEOTIDE SEQUENCE [LARGE SCALE GENOMIC DNA]</scope>
    <source>
        <strain evidence="3">JCM 18198</strain>
    </source>
</reference>
<dbReference type="PROSITE" id="PS51186">
    <property type="entry name" value="GNAT"/>
    <property type="match status" value="1"/>
</dbReference>
<dbReference type="Gene3D" id="3.40.630.30">
    <property type="match status" value="1"/>
</dbReference>
<keyword evidence="3" id="KW-1185">Reference proteome</keyword>
<dbReference type="CDD" id="cd04301">
    <property type="entry name" value="NAT_SF"/>
    <property type="match status" value="1"/>
</dbReference>
<dbReference type="SUPFAM" id="SSF55729">
    <property type="entry name" value="Acyl-CoA N-acyltransferases (Nat)"/>
    <property type="match status" value="1"/>
</dbReference>
<evidence type="ECO:0000313" key="3">
    <source>
        <dbReference type="Proteomes" id="UP001500141"/>
    </source>
</evidence>
<comment type="caution">
    <text evidence="2">The sequence shown here is derived from an EMBL/GenBank/DDBJ whole genome shotgun (WGS) entry which is preliminary data.</text>
</comment>
<dbReference type="EMBL" id="BAABIP010000007">
    <property type="protein sequence ID" value="GAA4759427.1"/>
    <property type="molecule type" value="Genomic_DNA"/>
</dbReference>
<organism evidence="2 3">
    <name type="scientific">Flavobacterium hankyongi</name>
    <dbReference type="NCBI Taxonomy" id="1176532"/>
    <lineage>
        <taxon>Bacteria</taxon>
        <taxon>Pseudomonadati</taxon>
        <taxon>Bacteroidota</taxon>
        <taxon>Flavobacteriia</taxon>
        <taxon>Flavobacteriales</taxon>
        <taxon>Flavobacteriaceae</taxon>
        <taxon>Flavobacterium</taxon>
    </lineage>
</organism>
<dbReference type="Pfam" id="PF00583">
    <property type="entry name" value="Acetyltransf_1"/>
    <property type="match status" value="1"/>
</dbReference>
<protein>
    <recommendedName>
        <fullName evidence="1">N-acetyltransferase domain-containing protein</fullName>
    </recommendedName>
</protein>
<feature type="domain" description="N-acetyltransferase" evidence="1">
    <location>
        <begin position="3"/>
        <end position="154"/>
    </location>
</feature>
<dbReference type="InterPro" id="IPR016181">
    <property type="entry name" value="Acyl_CoA_acyltransferase"/>
</dbReference>
<gene>
    <name evidence="2" type="ORF">GCM10023230_04780</name>
</gene>